<proteinExistence type="predicted"/>
<name>A0A0C9VSK6_9AGAM</name>
<accession>A0A0C9VSK6</accession>
<dbReference type="EMBL" id="KN839847">
    <property type="protein sequence ID" value="KIJ64392.1"/>
    <property type="molecule type" value="Genomic_DNA"/>
</dbReference>
<dbReference type="EMBL" id="KN839867">
    <property type="protein sequence ID" value="KIJ60890.1"/>
    <property type="molecule type" value="Genomic_DNA"/>
</dbReference>
<sequence>MSSHLEAIPLDVLTQVAFFTIDGSPIATLDALLQLMLSSRTLHRLLSIRTCPQLYARIFRAQFDLKGHYRRSQQHAKTTSCLASELQERRRVLRRIRLGQIVAHHLLDDLWMVYLMLLESDALNETHLHAAGVGGWVLRVIQEHQARAGGEIDEQVLSLAISVACLVLSHNHISSLPTEDRNQVLNILRPFTTSSPKYLSTNVSGAVGRRILLSPHGSHDRVPSQLNFPHKNSYEVDKHPKHTSYFSRFTISAPNLLSGSVFLTFAFKEVTPLQVPPHLPPTRAAAIAAERHGPTMEDFVAITQRRTPLVADSFHQCHSRESVLDHAREQRRPSRSDVHDEDFYRIARHLDVPAETWEHQAYIPGLLTGVWEGSYMVAPSSTCPSPTGSPGAEVDQDFLCRQPIQFRLEENLSFTPWLPLPIEPQDAFDGHVLRNLCASEEESMKGIQFSDGNTAKTYHYEPFRLSGASESGRDPRHALDVVITGETPRRFEAAWGTYSFIGRIRLSDGLISLTRKPKSAGDDGCGTWVFEGYLRSRRTFVGKWGTLGAPGHEGIGGIFSMSKTAD</sequence>
<evidence type="ECO:0000313" key="1">
    <source>
        <dbReference type="EMBL" id="KIJ60890.1"/>
    </source>
</evidence>
<evidence type="ECO:0000313" key="3">
    <source>
        <dbReference type="Proteomes" id="UP000053820"/>
    </source>
</evidence>
<organism evidence="1 3">
    <name type="scientific">Hydnomerulius pinastri MD-312</name>
    <dbReference type="NCBI Taxonomy" id="994086"/>
    <lineage>
        <taxon>Eukaryota</taxon>
        <taxon>Fungi</taxon>
        <taxon>Dikarya</taxon>
        <taxon>Basidiomycota</taxon>
        <taxon>Agaricomycotina</taxon>
        <taxon>Agaricomycetes</taxon>
        <taxon>Agaricomycetidae</taxon>
        <taxon>Boletales</taxon>
        <taxon>Boletales incertae sedis</taxon>
        <taxon>Leucogyrophana</taxon>
    </lineage>
</organism>
<dbReference type="AlphaFoldDB" id="A0A0C9VSK6"/>
<dbReference type="HOGENOM" id="CLU_011151_0_1_1"/>
<dbReference type="Proteomes" id="UP000053820">
    <property type="component" value="Unassembled WGS sequence"/>
</dbReference>
<protein>
    <recommendedName>
        <fullName evidence="4">F-box domain-containing protein</fullName>
    </recommendedName>
</protein>
<evidence type="ECO:0008006" key="4">
    <source>
        <dbReference type="Google" id="ProtNLM"/>
    </source>
</evidence>
<gene>
    <name evidence="2" type="ORF">HYDPIDRAFT_28829</name>
    <name evidence="1" type="ORF">HYDPIDRAFT_97668</name>
</gene>
<keyword evidence="3" id="KW-1185">Reference proteome</keyword>
<reference evidence="1 3" key="1">
    <citation type="submission" date="2014-04" db="EMBL/GenBank/DDBJ databases">
        <title>Evolutionary Origins and Diversification of the Mycorrhizal Mutualists.</title>
        <authorList>
            <consortium name="DOE Joint Genome Institute"/>
            <consortium name="Mycorrhizal Genomics Consortium"/>
            <person name="Kohler A."/>
            <person name="Kuo A."/>
            <person name="Nagy L.G."/>
            <person name="Floudas D."/>
            <person name="Copeland A."/>
            <person name="Barry K.W."/>
            <person name="Cichocki N."/>
            <person name="Veneault-Fourrey C."/>
            <person name="LaButti K."/>
            <person name="Lindquist E.A."/>
            <person name="Lipzen A."/>
            <person name="Lundell T."/>
            <person name="Morin E."/>
            <person name="Murat C."/>
            <person name="Riley R."/>
            <person name="Ohm R."/>
            <person name="Sun H."/>
            <person name="Tunlid A."/>
            <person name="Henrissat B."/>
            <person name="Grigoriev I.V."/>
            <person name="Hibbett D.S."/>
            <person name="Martin F."/>
        </authorList>
    </citation>
    <scope>NUCLEOTIDE SEQUENCE [LARGE SCALE GENOMIC DNA]</scope>
    <source>
        <strain evidence="1 3">MD-312</strain>
    </source>
</reference>
<evidence type="ECO:0000313" key="2">
    <source>
        <dbReference type="EMBL" id="KIJ64392.1"/>
    </source>
</evidence>
<dbReference type="OrthoDB" id="3007819at2759"/>